<proteinExistence type="predicted"/>
<reference evidence="1 2" key="1">
    <citation type="submission" date="2023-11" db="EMBL/GenBank/DDBJ databases">
        <title>First isolation, identification, and characterization of non-pathogenic Epilithonimonas ginsengisoli isolated from diseased farmed rainbow trout (Oncorhynchus mykiss) in Chile.</title>
        <authorList>
            <person name="Miranda C.D."/>
            <person name="Irgang R."/>
            <person name="Concha C."/>
            <person name="Rojas R."/>
            <person name="Avendano R."/>
        </authorList>
    </citation>
    <scope>NUCLEOTIDE SEQUENCE [LARGE SCALE GENOMIC DNA]</scope>
    <source>
        <strain evidence="1 2">FP99</strain>
    </source>
</reference>
<organism evidence="1 2">
    <name type="scientific">Epilithonimonas ginsengisoli</name>
    <dbReference type="NCBI Taxonomy" id="1245592"/>
    <lineage>
        <taxon>Bacteria</taxon>
        <taxon>Pseudomonadati</taxon>
        <taxon>Bacteroidota</taxon>
        <taxon>Flavobacteriia</taxon>
        <taxon>Flavobacteriales</taxon>
        <taxon>Weeksellaceae</taxon>
        <taxon>Chryseobacterium group</taxon>
        <taxon>Epilithonimonas</taxon>
    </lineage>
</organism>
<sequence length="297" mass="32358">MKNLFYYLSLIFGILMLSSCDPNQDGNGDFLIGIDYDPNTNPGGNNGGTTKFLSKVTSVDSDGEQTTVDYIYTANKLTTVKSQFVDGSETAVLSYQNDQISHVEITTTELGETTLTKLDLIYTTGRLTSASGTTESNGVLLYKSTNDFTYNGEKVSKVVTKMNVEDSENPGQFVLEYDVTSNITFAGNNISNWKLATTTVPLGPISIPPIVLESELSNYDINKNPFATLPMAYNILSTHYNTSNQGILGLSANNYQAVKVTAMGVSQSLTMAYTYDEAGYPKTMNSNAGDKLTFLYK</sequence>
<dbReference type="Proteomes" id="UP001204439">
    <property type="component" value="Unassembled WGS sequence"/>
</dbReference>
<keyword evidence="2" id="KW-1185">Reference proteome</keyword>
<gene>
    <name evidence="1" type="ORF">NG800_017580</name>
</gene>
<name>A0ABU4JM73_9FLAO</name>
<protein>
    <recommendedName>
        <fullName evidence="3">DUF4595 domain-containing protein</fullName>
    </recommendedName>
</protein>
<accession>A0ABU4JM73</accession>
<dbReference type="PROSITE" id="PS51257">
    <property type="entry name" value="PROKAR_LIPOPROTEIN"/>
    <property type="match status" value="1"/>
</dbReference>
<evidence type="ECO:0008006" key="3">
    <source>
        <dbReference type="Google" id="ProtNLM"/>
    </source>
</evidence>
<dbReference type="EMBL" id="JAMXLT020000041">
    <property type="protein sequence ID" value="MDW8550742.1"/>
    <property type="molecule type" value="Genomic_DNA"/>
</dbReference>
<comment type="caution">
    <text evidence="1">The sequence shown here is derived from an EMBL/GenBank/DDBJ whole genome shotgun (WGS) entry which is preliminary data.</text>
</comment>
<dbReference type="RefSeq" id="WP_063970379.1">
    <property type="nucleotide sequence ID" value="NZ_JAMXLT020000041.1"/>
</dbReference>
<evidence type="ECO:0000313" key="2">
    <source>
        <dbReference type="Proteomes" id="UP001204439"/>
    </source>
</evidence>
<evidence type="ECO:0000313" key="1">
    <source>
        <dbReference type="EMBL" id="MDW8550742.1"/>
    </source>
</evidence>